<dbReference type="SUPFAM" id="SSF52980">
    <property type="entry name" value="Restriction endonuclease-like"/>
    <property type="match status" value="1"/>
</dbReference>
<sequence length="128" mass="14879">MTQTKKQHLGSWGEEQAALFLIRQGYKIEERNYKCSKGEIDIVAYKKEGIFKKKTLSFIEVKTRRGENGSAERAVGKKKLEHIFFSAKQYCIEYGIDIDRTPIQFEQISIYISNHTDSVKLVKYIIPI</sequence>
<dbReference type="InterPro" id="IPR011335">
    <property type="entry name" value="Restrct_endonuc-II-like"/>
</dbReference>
<evidence type="ECO:0000313" key="4">
    <source>
        <dbReference type="Proteomes" id="UP000229600"/>
    </source>
</evidence>
<dbReference type="HAMAP" id="MF_00048">
    <property type="entry name" value="UPF0102"/>
    <property type="match status" value="1"/>
</dbReference>
<organism evidence="3 4">
    <name type="scientific">Candidatus Magasanikbacteria bacterium CG11_big_fil_rev_8_21_14_0_20_39_34</name>
    <dbReference type="NCBI Taxonomy" id="1974653"/>
    <lineage>
        <taxon>Bacteria</taxon>
        <taxon>Candidatus Magasanikiibacteriota</taxon>
    </lineage>
</organism>
<evidence type="ECO:0000256" key="1">
    <source>
        <dbReference type="ARBA" id="ARBA00006738"/>
    </source>
</evidence>
<accession>A0A2H0N669</accession>
<evidence type="ECO:0000256" key="2">
    <source>
        <dbReference type="HAMAP-Rule" id="MF_00048"/>
    </source>
</evidence>
<dbReference type="InterPro" id="IPR003509">
    <property type="entry name" value="UPF0102_YraN-like"/>
</dbReference>
<dbReference type="AlphaFoldDB" id="A0A2H0N669"/>
<dbReference type="Gene3D" id="3.40.1350.10">
    <property type="match status" value="1"/>
</dbReference>
<dbReference type="Pfam" id="PF02021">
    <property type="entry name" value="UPF0102"/>
    <property type="match status" value="1"/>
</dbReference>
<dbReference type="InterPro" id="IPR011856">
    <property type="entry name" value="tRNA_endonuc-like_dom_sf"/>
</dbReference>
<dbReference type="PANTHER" id="PTHR34039">
    <property type="entry name" value="UPF0102 PROTEIN YRAN"/>
    <property type="match status" value="1"/>
</dbReference>
<proteinExistence type="inferred from homology"/>
<protein>
    <recommendedName>
        <fullName evidence="2">UPF0102 protein COV59_00840</fullName>
    </recommendedName>
</protein>
<comment type="similarity">
    <text evidence="1 2">Belongs to the UPF0102 family.</text>
</comment>
<dbReference type="PANTHER" id="PTHR34039:SF1">
    <property type="entry name" value="UPF0102 PROTEIN YRAN"/>
    <property type="match status" value="1"/>
</dbReference>
<dbReference type="Proteomes" id="UP000229600">
    <property type="component" value="Unassembled WGS sequence"/>
</dbReference>
<name>A0A2H0N669_9BACT</name>
<evidence type="ECO:0000313" key="3">
    <source>
        <dbReference type="EMBL" id="PIR04377.1"/>
    </source>
</evidence>
<dbReference type="CDD" id="cd20736">
    <property type="entry name" value="PoNe_Nuclease"/>
    <property type="match status" value="1"/>
</dbReference>
<dbReference type="GO" id="GO:0003676">
    <property type="term" value="F:nucleic acid binding"/>
    <property type="evidence" value="ECO:0007669"/>
    <property type="project" value="InterPro"/>
</dbReference>
<reference evidence="3 4" key="1">
    <citation type="submission" date="2017-09" db="EMBL/GenBank/DDBJ databases">
        <title>Depth-based differentiation of microbial function through sediment-hosted aquifers and enrichment of novel symbionts in the deep terrestrial subsurface.</title>
        <authorList>
            <person name="Probst A.J."/>
            <person name="Ladd B."/>
            <person name="Jarett J.K."/>
            <person name="Geller-Mcgrath D.E."/>
            <person name="Sieber C.M."/>
            <person name="Emerson J.B."/>
            <person name="Anantharaman K."/>
            <person name="Thomas B.C."/>
            <person name="Malmstrom R."/>
            <person name="Stieglmeier M."/>
            <person name="Klingl A."/>
            <person name="Woyke T."/>
            <person name="Ryan C.M."/>
            <person name="Banfield J.F."/>
        </authorList>
    </citation>
    <scope>NUCLEOTIDE SEQUENCE [LARGE SCALE GENOMIC DNA]</scope>
    <source>
        <strain evidence="3">CG11_big_fil_rev_8_21_14_0_20_39_34</strain>
    </source>
</reference>
<gene>
    <name evidence="3" type="ORF">COV59_00840</name>
</gene>
<dbReference type="EMBL" id="PCWN01000003">
    <property type="protein sequence ID" value="PIR04377.1"/>
    <property type="molecule type" value="Genomic_DNA"/>
</dbReference>
<comment type="caution">
    <text evidence="3">The sequence shown here is derived from an EMBL/GenBank/DDBJ whole genome shotgun (WGS) entry which is preliminary data.</text>
</comment>